<dbReference type="KEGG" id="sbi:8063627"/>
<sequence length="439" mass="49197">MAGRRRRHRRGHPRQALPPPLPSPGEPPPLESNALREVTVAESSSKKTCHALSSTRSSAPSPDVWADLLDSLLLQIIVLVSSFHDLLAFIGTCRSWRAVLSSLPLPPAFTFNIPPLHLRPNGHDSHPHRRYIKHSLLSNISWQLVDPAKQTSSLSCSALQNLQVHMQYLGCSYGYLIFSKLEQCLLVDVYSGATVRPPKLKFTDNRSVYYGALVAPINLPNSRLLFCSRSSMFQWQVGSNFWSEHPLGVQCIVQIVSFKGEIFAIDFLERLHRVQLEPQLSTQEVAVVWDADMFLGLWNAPWLVVCGDMLLLVDFSVSINQFSGIAGTFNVFRLDFQVEPAKWVKVDDLGDNALFISFDRRNPTFSCPGPDKWGGKRNCIYIASPSADSKELWSVVEVGQVVLDPKLCTNGAEKYLPRAQLMQLQNLWELPSFVYGVGQ</sequence>
<dbReference type="Proteomes" id="UP000807115">
    <property type="component" value="Chromosome 2"/>
</dbReference>
<feature type="compositionally biased region" description="Basic residues" evidence="1">
    <location>
        <begin position="1"/>
        <end position="13"/>
    </location>
</feature>
<dbReference type="OMA" id="MAVEWAG"/>
<evidence type="ECO:0000259" key="2">
    <source>
        <dbReference type="Pfam" id="PF03478"/>
    </source>
</evidence>
<dbReference type="PANTHER" id="PTHR33800">
    <property type="entry name" value="OS06G0113600 PROTEIN"/>
    <property type="match status" value="1"/>
</dbReference>
<gene>
    <name evidence="3" type="ORF">BDA96_02G059500</name>
</gene>
<name>A0A921RLI3_SORBI</name>
<feature type="compositionally biased region" description="Pro residues" evidence="1">
    <location>
        <begin position="16"/>
        <end position="30"/>
    </location>
</feature>
<dbReference type="SUPFAM" id="SSF81383">
    <property type="entry name" value="F-box domain"/>
    <property type="match status" value="1"/>
</dbReference>
<feature type="domain" description="KIB1-4 beta-propeller" evidence="2">
    <location>
        <begin position="164"/>
        <end position="388"/>
    </location>
</feature>
<comment type="caution">
    <text evidence="3">The sequence shown here is derived from an EMBL/GenBank/DDBJ whole genome shotgun (WGS) entry which is preliminary data.</text>
</comment>
<reference evidence="3" key="1">
    <citation type="journal article" date="2019" name="BMC Genomics">
        <title>A new reference genome for Sorghum bicolor reveals high levels of sequence similarity between sweet and grain genotypes: implications for the genetics of sugar metabolism.</title>
        <authorList>
            <person name="Cooper E.A."/>
            <person name="Brenton Z.W."/>
            <person name="Flinn B.S."/>
            <person name="Jenkins J."/>
            <person name="Shu S."/>
            <person name="Flowers D."/>
            <person name="Luo F."/>
            <person name="Wang Y."/>
            <person name="Xia P."/>
            <person name="Barry K."/>
            <person name="Daum C."/>
            <person name="Lipzen A."/>
            <person name="Yoshinaga Y."/>
            <person name="Schmutz J."/>
            <person name="Saski C."/>
            <person name="Vermerris W."/>
            <person name="Kresovich S."/>
        </authorList>
    </citation>
    <scope>NUCLEOTIDE SEQUENCE</scope>
</reference>
<feature type="compositionally biased region" description="Polar residues" evidence="1">
    <location>
        <begin position="51"/>
        <end position="60"/>
    </location>
</feature>
<protein>
    <recommendedName>
        <fullName evidence="2">KIB1-4 beta-propeller domain-containing protein</fullName>
    </recommendedName>
</protein>
<reference evidence="3" key="2">
    <citation type="submission" date="2020-10" db="EMBL/GenBank/DDBJ databases">
        <authorList>
            <person name="Cooper E.A."/>
            <person name="Brenton Z.W."/>
            <person name="Flinn B.S."/>
            <person name="Jenkins J."/>
            <person name="Shu S."/>
            <person name="Flowers D."/>
            <person name="Luo F."/>
            <person name="Wang Y."/>
            <person name="Xia P."/>
            <person name="Barry K."/>
            <person name="Daum C."/>
            <person name="Lipzen A."/>
            <person name="Yoshinaga Y."/>
            <person name="Schmutz J."/>
            <person name="Saski C."/>
            <person name="Vermerris W."/>
            <person name="Kresovich S."/>
        </authorList>
    </citation>
    <scope>NUCLEOTIDE SEQUENCE</scope>
</reference>
<evidence type="ECO:0000256" key="1">
    <source>
        <dbReference type="SAM" id="MobiDB-lite"/>
    </source>
</evidence>
<dbReference type="InterPro" id="IPR005174">
    <property type="entry name" value="KIB1-4_b-propeller"/>
</dbReference>
<dbReference type="Gramene" id="EER98097">
    <property type="protein sequence ID" value="EER98097"/>
    <property type="gene ID" value="SORBI_3002G059300"/>
</dbReference>
<dbReference type="PANTHER" id="PTHR33800:SF13">
    <property type="entry name" value="OS06G0113600 PROTEIN"/>
    <property type="match status" value="1"/>
</dbReference>
<dbReference type="EMBL" id="CM027681">
    <property type="protein sequence ID" value="KAG0541940.1"/>
    <property type="molecule type" value="Genomic_DNA"/>
</dbReference>
<dbReference type="InterPro" id="IPR036047">
    <property type="entry name" value="F-box-like_dom_sf"/>
</dbReference>
<evidence type="ECO:0000313" key="4">
    <source>
        <dbReference type="Proteomes" id="UP000807115"/>
    </source>
</evidence>
<dbReference type="OrthoDB" id="616378at2759"/>
<accession>A0A921RLI3</accession>
<dbReference type="Pfam" id="PF03478">
    <property type="entry name" value="Beta-prop_KIB1-4"/>
    <property type="match status" value="1"/>
</dbReference>
<evidence type="ECO:0000313" key="3">
    <source>
        <dbReference type="EMBL" id="KAG0541940.1"/>
    </source>
</evidence>
<dbReference type="AlphaFoldDB" id="A0A921RLI3"/>
<feature type="region of interest" description="Disordered" evidence="1">
    <location>
        <begin position="1"/>
        <end position="61"/>
    </location>
</feature>
<proteinExistence type="predicted"/>
<organism evidence="3 4">
    <name type="scientific">Sorghum bicolor</name>
    <name type="common">Sorghum</name>
    <name type="synonym">Sorghum vulgare</name>
    <dbReference type="NCBI Taxonomy" id="4558"/>
    <lineage>
        <taxon>Eukaryota</taxon>
        <taxon>Viridiplantae</taxon>
        <taxon>Streptophyta</taxon>
        <taxon>Embryophyta</taxon>
        <taxon>Tracheophyta</taxon>
        <taxon>Spermatophyta</taxon>
        <taxon>Magnoliopsida</taxon>
        <taxon>Liliopsida</taxon>
        <taxon>Poales</taxon>
        <taxon>Poaceae</taxon>
        <taxon>PACMAD clade</taxon>
        <taxon>Panicoideae</taxon>
        <taxon>Andropogonodae</taxon>
        <taxon>Andropogoneae</taxon>
        <taxon>Sorghinae</taxon>
        <taxon>Sorghum</taxon>
    </lineage>
</organism>